<dbReference type="InterPro" id="IPR036291">
    <property type="entry name" value="NAD(P)-bd_dom_sf"/>
</dbReference>
<feature type="domain" description="Gfo/Idh/MocA-like oxidoreductase N-terminal" evidence="1">
    <location>
        <begin position="4"/>
        <end position="125"/>
    </location>
</feature>
<dbReference type="EMBL" id="JBHLVF010000017">
    <property type="protein sequence ID" value="MFC0392453.1"/>
    <property type="molecule type" value="Genomic_DNA"/>
</dbReference>
<dbReference type="RefSeq" id="WP_204819537.1">
    <property type="nucleotide sequence ID" value="NZ_JANHOF010000003.1"/>
</dbReference>
<gene>
    <name evidence="2" type="ORF">ACFFJ8_13860</name>
</gene>
<keyword evidence="3" id="KW-1185">Reference proteome</keyword>
<dbReference type="InterPro" id="IPR000683">
    <property type="entry name" value="Gfo/Idh/MocA-like_OxRdtase_N"/>
</dbReference>
<protein>
    <submittedName>
        <fullName evidence="2">Gfo/Idh/MocA family protein</fullName>
    </submittedName>
</protein>
<name>A0ABV6J9A0_9BACL</name>
<organism evidence="2 3">
    <name type="scientific">Paenibacillus mendelii</name>
    <dbReference type="NCBI Taxonomy" id="206163"/>
    <lineage>
        <taxon>Bacteria</taxon>
        <taxon>Bacillati</taxon>
        <taxon>Bacillota</taxon>
        <taxon>Bacilli</taxon>
        <taxon>Bacillales</taxon>
        <taxon>Paenibacillaceae</taxon>
        <taxon>Paenibacillus</taxon>
    </lineage>
</organism>
<dbReference type="Gene3D" id="3.40.50.720">
    <property type="entry name" value="NAD(P)-binding Rossmann-like Domain"/>
    <property type="match status" value="1"/>
</dbReference>
<evidence type="ECO:0000259" key="1">
    <source>
        <dbReference type="Pfam" id="PF01408"/>
    </source>
</evidence>
<sequence>MSKLRIGFVGVGGMGQMAHLSNYAVLTDRCEVVALAEPRPQMAQLIAQRYGVPQVYENHLQLIEKANVDAIVAPQPYRHHPALISDILRAGIPVITEKPLCLTVEAGEELVRIGEEKGVLHMIGYHKRSDPAMEYAKKRVDEWKASGAYGKMRYIRVTMPPGDWIGGADMPLGTAEPYPSITLEQGPSDYTAEQTQMLDSFVNYYIHQVNAIRFFLGESYRLTFGDRAGVLLVGESESGVTVTLEMAPYSTSAEWHEQVLVAFEQGYVKVELPPPLARQRAGEVTVLMDNGKEEAQHIRPVMPNVSAMRNQAINFIAAVRGERPAPCAAKEALEDLKLAKDYIDFMIRNR</sequence>
<accession>A0ABV6J9A0</accession>
<proteinExistence type="predicted"/>
<dbReference type="SUPFAM" id="SSF51735">
    <property type="entry name" value="NAD(P)-binding Rossmann-fold domains"/>
    <property type="match status" value="1"/>
</dbReference>
<dbReference type="Gene3D" id="3.30.360.10">
    <property type="entry name" value="Dihydrodipicolinate Reductase, domain 2"/>
    <property type="match status" value="1"/>
</dbReference>
<dbReference type="PANTHER" id="PTHR43708:SF4">
    <property type="entry name" value="OXIDOREDUCTASE YCEM-RELATED"/>
    <property type="match status" value="1"/>
</dbReference>
<dbReference type="InterPro" id="IPR051317">
    <property type="entry name" value="Gfo/Idh/MocA_oxidoreduct"/>
</dbReference>
<comment type="caution">
    <text evidence="2">The sequence shown here is derived from an EMBL/GenBank/DDBJ whole genome shotgun (WGS) entry which is preliminary data.</text>
</comment>
<reference evidence="2 3" key="1">
    <citation type="submission" date="2024-09" db="EMBL/GenBank/DDBJ databases">
        <authorList>
            <person name="Sun Q."/>
            <person name="Mori K."/>
        </authorList>
    </citation>
    <scope>NUCLEOTIDE SEQUENCE [LARGE SCALE GENOMIC DNA]</scope>
    <source>
        <strain evidence="2 3">CCM 4839</strain>
    </source>
</reference>
<dbReference type="Pfam" id="PF01408">
    <property type="entry name" value="GFO_IDH_MocA"/>
    <property type="match status" value="1"/>
</dbReference>
<dbReference type="PANTHER" id="PTHR43708">
    <property type="entry name" value="CONSERVED EXPRESSED OXIDOREDUCTASE (EUROFUNG)"/>
    <property type="match status" value="1"/>
</dbReference>
<evidence type="ECO:0000313" key="3">
    <source>
        <dbReference type="Proteomes" id="UP001589818"/>
    </source>
</evidence>
<dbReference type="Proteomes" id="UP001589818">
    <property type="component" value="Unassembled WGS sequence"/>
</dbReference>
<evidence type="ECO:0000313" key="2">
    <source>
        <dbReference type="EMBL" id="MFC0392453.1"/>
    </source>
</evidence>